<dbReference type="HOGENOM" id="CLU_132334_0_0_1"/>
<organism evidence="2">
    <name type="scientific">Oryza barthii</name>
    <dbReference type="NCBI Taxonomy" id="65489"/>
    <lineage>
        <taxon>Eukaryota</taxon>
        <taxon>Viridiplantae</taxon>
        <taxon>Streptophyta</taxon>
        <taxon>Embryophyta</taxon>
        <taxon>Tracheophyta</taxon>
        <taxon>Spermatophyta</taxon>
        <taxon>Magnoliopsida</taxon>
        <taxon>Liliopsida</taxon>
        <taxon>Poales</taxon>
        <taxon>Poaceae</taxon>
        <taxon>BOP clade</taxon>
        <taxon>Oryzoideae</taxon>
        <taxon>Oryzeae</taxon>
        <taxon>Oryzinae</taxon>
        <taxon>Oryza</taxon>
    </lineage>
</organism>
<dbReference type="Gramene" id="OBART03G26420.1">
    <property type="protein sequence ID" value="OBART03G26420.1"/>
    <property type="gene ID" value="OBART03G26420"/>
</dbReference>
<reference evidence="2" key="1">
    <citation type="journal article" date="2009" name="Rice">
        <title>De Novo Next Generation Sequencing of Plant Genomes.</title>
        <authorList>
            <person name="Rounsley S."/>
            <person name="Marri P.R."/>
            <person name="Yu Y."/>
            <person name="He R."/>
            <person name="Sisneros N."/>
            <person name="Goicoechea J.L."/>
            <person name="Lee S.J."/>
            <person name="Angelova A."/>
            <person name="Kudrna D."/>
            <person name="Luo M."/>
            <person name="Affourtit J."/>
            <person name="Desany B."/>
            <person name="Knight J."/>
            <person name="Niazi F."/>
            <person name="Egholm M."/>
            <person name="Wing R.A."/>
        </authorList>
    </citation>
    <scope>NUCLEOTIDE SEQUENCE [LARGE SCALE GENOMIC DNA]</scope>
    <source>
        <strain evidence="2">cv. IRGC 105608</strain>
    </source>
</reference>
<dbReference type="Proteomes" id="UP000026960">
    <property type="component" value="Chromosome 3"/>
</dbReference>
<accession>A0A0D3FLE1</accession>
<feature type="region of interest" description="Disordered" evidence="1">
    <location>
        <begin position="30"/>
        <end position="90"/>
    </location>
</feature>
<proteinExistence type="predicted"/>
<evidence type="ECO:0000313" key="3">
    <source>
        <dbReference type="Proteomes" id="UP000026960"/>
    </source>
</evidence>
<evidence type="ECO:0000256" key="1">
    <source>
        <dbReference type="SAM" id="MobiDB-lite"/>
    </source>
</evidence>
<dbReference type="STRING" id="65489.A0A0D3FLE1"/>
<dbReference type="AlphaFoldDB" id="A0A0D3FLE1"/>
<name>A0A0D3FLE1_9ORYZ</name>
<dbReference type="EnsemblPlants" id="OBART03G26420.1">
    <property type="protein sequence ID" value="OBART03G26420.1"/>
    <property type="gene ID" value="OBART03G26420"/>
</dbReference>
<evidence type="ECO:0000313" key="2">
    <source>
        <dbReference type="EnsemblPlants" id="OBART03G26420.1"/>
    </source>
</evidence>
<dbReference type="eggNOG" id="ENOG502S7X9">
    <property type="taxonomic scope" value="Eukaryota"/>
</dbReference>
<feature type="compositionally biased region" description="Basic and acidic residues" evidence="1">
    <location>
        <begin position="78"/>
        <end position="88"/>
    </location>
</feature>
<dbReference type="PaxDb" id="65489-OBART03G26420.1"/>
<feature type="region of interest" description="Disordered" evidence="1">
    <location>
        <begin position="107"/>
        <end position="158"/>
    </location>
</feature>
<keyword evidence="3" id="KW-1185">Reference proteome</keyword>
<dbReference type="PANTHER" id="PTHR34190:SF4">
    <property type="entry name" value="EXPRESSED PROTEIN"/>
    <property type="match status" value="1"/>
</dbReference>
<reference evidence="2" key="2">
    <citation type="submission" date="2015-03" db="UniProtKB">
        <authorList>
            <consortium name="EnsemblPlants"/>
        </authorList>
    </citation>
    <scope>IDENTIFICATION</scope>
</reference>
<protein>
    <submittedName>
        <fullName evidence="2">Uncharacterized protein</fullName>
    </submittedName>
</protein>
<dbReference type="PANTHER" id="PTHR34190">
    <property type="entry name" value="EXPRESSED PROTEIN"/>
    <property type="match status" value="1"/>
</dbReference>
<feature type="compositionally biased region" description="Low complexity" evidence="1">
    <location>
        <begin position="41"/>
        <end position="70"/>
    </location>
</feature>
<sequence length="158" mass="16611">MASAVAASHQPAASVMARVDRLDLVVGHLEEMRGGGGGGRRSSCGASPSTTTTTTTVSSNESGSSSVASTPRGMSCRPAKEALEEARAKGSLVDRIASLETRVLKMEEEMEVTSSDVRNTGSDEKQQRSAAGNKKAEKRKRLKSLVKSCVRGKLNTND</sequence>